<feature type="region of interest" description="Disordered" evidence="3">
    <location>
        <begin position="240"/>
        <end position="266"/>
    </location>
</feature>
<dbReference type="CDD" id="cd01209">
    <property type="entry name" value="PTB_Shc"/>
    <property type="match status" value="1"/>
</dbReference>
<evidence type="ECO:0000256" key="3">
    <source>
        <dbReference type="SAM" id="MobiDB-lite"/>
    </source>
</evidence>
<dbReference type="CDD" id="cd09925">
    <property type="entry name" value="SH2_SHC"/>
    <property type="match status" value="1"/>
</dbReference>
<dbReference type="InterPro" id="IPR000980">
    <property type="entry name" value="SH2"/>
</dbReference>
<dbReference type="PANTHER" id="PTHR10337:SF11">
    <property type="entry name" value="DSHC PROTEIN"/>
    <property type="match status" value="1"/>
</dbReference>
<dbReference type="PROSITE" id="PS50001">
    <property type="entry name" value="SH2"/>
    <property type="match status" value="1"/>
</dbReference>
<feature type="domain" description="SH2" evidence="5">
    <location>
        <begin position="510"/>
        <end position="601"/>
    </location>
</feature>
<dbReference type="GeneID" id="102802005"/>
<dbReference type="InterPro" id="IPR011993">
    <property type="entry name" value="PH-like_dom_sf"/>
</dbReference>
<gene>
    <name evidence="7" type="primary">LOC102802005</name>
</gene>
<protein>
    <submittedName>
        <fullName evidence="7">SHC-transforming protein 1-like</fullName>
    </submittedName>
</protein>
<dbReference type="PANTHER" id="PTHR10337">
    <property type="entry name" value="SHC TRANSFORMING PROTEIN"/>
    <property type="match status" value="1"/>
</dbReference>
<dbReference type="Proteomes" id="UP000694865">
    <property type="component" value="Unplaced"/>
</dbReference>
<feature type="region of interest" description="Disordered" evidence="3">
    <location>
        <begin position="307"/>
        <end position="327"/>
    </location>
</feature>
<keyword evidence="1 2" id="KW-0727">SH2 domain</keyword>
<feature type="region of interest" description="Disordered" evidence="3">
    <location>
        <begin position="468"/>
        <end position="489"/>
    </location>
</feature>
<dbReference type="SUPFAM" id="SSF55550">
    <property type="entry name" value="SH2 domain"/>
    <property type="match status" value="1"/>
</dbReference>
<dbReference type="PROSITE" id="PS01179">
    <property type="entry name" value="PID"/>
    <property type="match status" value="1"/>
</dbReference>
<evidence type="ECO:0000259" key="5">
    <source>
        <dbReference type="PROSITE" id="PS50001"/>
    </source>
</evidence>
<evidence type="ECO:0000313" key="6">
    <source>
        <dbReference type="Proteomes" id="UP000694865"/>
    </source>
</evidence>
<dbReference type="InterPro" id="IPR006019">
    <property type="entry name" value="PID_Shc-like"/>
</dbReference>
<name>A0ABM0M1Y1_SACKO</name>
<dbReference type="Pfam" id="PF00017">
    <property type="entry name" value="SH2"/>
    <property type="match status" value="1"/>
</dbReference>
<feature type="compositionally biased region" description="Pro residues" evidence="3">
    <location>
        <begin position="244"/>
        <end position="258"/>
    </location>
</feature>
<reference evidence="7" key="1">
    <citation type="submission" date="2025-08" db="UniProtKB">
        <authorList>
            <consortium name="RefSeq"/>
        </authorList>
    </citation>
    <scope>IDENTIFICATION</scope>
    <source>
        <tissue evidence="7">Testes</tissue>
    </source>
</reference>
<sequence length="604" mass="65973">MAGMINRMRQKKAPESPNSRAADWSKNGTFINKPARGWLHPDDKLLHGGVCYGVRYVGCLEVKQSMRTLQFDVRGQVTKEAIHRVCESAGFKNVNKKRKVNKSVGKILGALPNIQFGGANVNLTISTNSINLMIMETGQIIANHQMQGISFASGGDPDCIDYVAYVAKDPVNGRACHVLQCAGGLAQDVITTVGQAFELRFKEYLRNPPKAVALPDRMEVPIFEEGVSAWGDEPQYYNDISKLPPIPKQSQPVPPPPGSHYQIPSSLPASNGVYSSIKDAPPGRSPRVDGEAIYDNRTEPNLIDFEAEAAIPTGEYTNDDSKNDDYVIDSDGKTQYANEGDKKIPRAIKEKEKVKAANTYVKSPELKVIKRSTRKAEKQKNVYEVCETKASAAYDRPNMAKASYDVPKPPVSAFDDSIYTLPQELHGSGRGETGDDAIRPMETTTSQDNIQQSAASSILTTDVFDMEPFKPPDGQAASGGSGEAEARAEARAEAGAALSPNPQTMDHEEWFHGPLSRKQAEVLLEEDGDFLVRESTTTAGQFVLSGVQGGHCKHLLLVDPKGVVRTKDKVFDSVNHLISYHRDNKVPIMSAGSAVRLSQPVLRH</sequence>
<dbReference type="SUPFAM" id="SSF50729">
    <property type="entry name" value="PH domain-like"/>
    <property type="match status" value="1"/>
</dbReference>
<feature type="domain" description="PID" evidence="4">
    <location>
        <begin position="48"/>
        <end position="212"/>
    </location>
</feature>
<dbReference type="InterPro" id="IPR035676">
    <property type="entry name" value="SHC_SH2"/>
</dbReference>
<dbReference type="Gene3D" id="2.30.29.30">
    <property type="entry name" value="Pleckstrin-homology domain (PH domain)/Phosphotyrosine-binding domain (PTB)"/>
    <property type="match status" value="1"/>
</dbReference>
<dbReference type="PRINTS" id="PR00629">
    <property type="entry name" value="SHCPIDOMAIN"/>
</dbReference>
<dbReference type="SMART" id="SM00462">
    <property type="entry name" value="PTB"/>
    <property type="match status" value="1"/>
</dbReference>
<evidence type="ECO:0000256" key="2">
    <source>
        <dbReference type="PROSITE-ProRule" id="PRU00191"/>
    </source>
</evidence>
<dbReference type="InterPro" id="IPR006020">
    <property type="entry name" value="PTB/PI_dom"/>
</dbReference>
<dbReference type="RefSeq" id="XP_006814022.1">
    <property type="nucleotide sequence ID" value="XM_006813959.1"/>
</dbReference>
<organism evidence="6 7">
    <name type="scientific">Saccoglossus kowalevskii</name>
    <name type="common">Acorn worm</name>
    <dbReference type="NCBI Taxonomy" id="10224"/>
    <lineage>
        <taxon>Eukaryota</taxon>
        <taxon>Metazoa</taxon>
        <taxon>Hemichordata</taxon>
        <taxon>Enteropneusta</taxon>
        <taxon>Harrimaniidae</taxon>
        <taxon>Saccoglossus</taxon>
    </lineage>
</organism>
<evidence type="ECO:0000313" key="7">
    <source>
        <dbReference type="RefSeq" id="XP_006814022.1"/>
    </source>
</evidence>
<proteinExistence type="predicted"/>
<dbReference type="SMART" id="SM00252">
    <property type="entry name" value="SH2"/>
    <property type="match status" value="1"/>
</dbReference>
<feature type="region of interest" description="Disordered" evidence="3">
    <location>
        <begin position="1"/>
        <end position="26"/>
    </location>
</feature>
<dbReference type="PRINTS" id="PR00401">
    <property type="entry name" value="SH2DOMAIN"/>
</dbReference>
<dbReference type="InterPro" id="IPR051235">
    <property type="entry name" value="CEP152/SHC-Transforming"/>
</dbReference>
<accession>A0ABM0M1Y1</accession>
<evidence type="ECO:0000256" key="1">
    <source>
        <dbReference type="ARBA" id="ARBA00022999"/>
    </source>
</evidence>
<dbReference type="Pfam" id="PF00640">
    <property type="entry name" value="PID"/>
    <property type="match status" value="1"/>
</dbReference>
<dbReference type="Gene3D" id="3.30.505.10">
    <property type="entry name" value="SH2 domain"/>
    <property type="match status" value="1"/>
</dbReference>
<dbReference type="InterPro" id="IPR036860">
    <property type="entry name" value="SH2_dom_sf"/>
</dbReference>
<evidence type="ECO:0000259" key="4">
    <source>
        <dbReference type="PROSITE" id="PS01179"/>
    </source>
</evidence>
<keyword evidence="6" id="KW-1185">Reference proteome</keyword>